<dbReference type="InterPro" id="IPR036047">
    <property type="entry name" value="F-box-like_dom_sf"/>
</dbReference>
<dbReference type="EMBL" id="CM001221">
    <property type="protein sequence ID" value="AES97126.1"/>
    <property type="molecule type" value="Genomic_DNA"/>
</dbReference>
<dbReference type="Pfam" id="PF00646">
    <property type="entry name" value="F-box"/>
    <property type="match status" value="1"/>
</dbReference>
<organism evidence="2 4">
    <name type="scientific">Medicago truncatula</name>
    <name type="common">Barrel medic</name>
    <name type="synonym">Medicago tribuloides</name>
    <dbReference type="NCBI Taxonomy" id="3880"/>
    <lineage>
        <taxon>Eukaryota</taxon>
        <taxon>Viridiplantae</taxon>
        <taxon>Streptophyta</taxon>
        <taxon>Embryophyta</taxon>
        <taxon>Tracheophyta</taxon>
        <taxon>Spermatophyta</taxon>
        <taxon>Magnoliopsida</taxon>
        <taxon>eudicotyledons</taxon>
        <taxon>Gunneridae</taxon>
        <taxon>Pentapetalae</taxon>
        <taxon>rosids</taxon>
        <taxon>fabids</taxon>
        <taxon>Fabales</taxon>
        <taxon>Fabaceae</taxon>
        <taxon>Papilionoideae</taxon>
        <taxon>50 kb inversion clade</taxon>
        <taxon>NPAAA clade</taxon>
        <taxon>Hologalegina</taxon>
        <taxon>IRL clade</taxon>
        <taxon>Trifolieae</taxon>
        <taxon>Medicago</taxon>
    </lineage>
</organism>
<dbReference type="Gene3D" id="1.20.1280.50">
    <property type="match status" value="1"/>
</dbReference>
<evidence type="ECO:0000313" key="2">
    <source>
        <dbReference type="EMBL" id="AES97126.1"/>
    </source>
</evidence>
<reference evidence="2 4" key="1">
    <citation type="journal article" date="2011" name="Nature">
        <title>The Medicago genome provides insight into the evolution of rhizobial symbioses.</title>
        <authorList>
            <person name="Young N.D."/>
            <person name="Debelle F."/>
            <person name="Oldroyd G.E."/>
            <person name="Geurts R."/>
            <person name="Cannon S.B."/>
            <person name="Udvardi M.K."/>
            <person name="Benedito V.A."/>
            <person name="Mayer K.F."/>
            <person name="Gouzy J."/>
            <person name="Schoof H."/>
            <person name="Van de Peer Y."/>
            <person name="Proost S."/>
            <person name="Cook D.R."/>
            <person name="Meyers B.C."/>
            <person name="Spannagl M."/>
            <person name="Cheung F."/>
            <person name="De Mita S."/>
            <person name="Krishnakumar V."/>
            <person name="Gundlach H."/>
            <person name="Zhou S."/>
            <person name="Mudge J."/>
            <person name="Bharti A.K."/>
            <person name="Murray J.D."/>
            <person name="Naoumkina M.A."/>
            <person name="Rosen B."/>
            <person name="Silverstein K.A."/>
            <person name="Tang H."/>
            <person name="Rombauts S."/>
            <person name="Zhao P.X."/>
            <person name="Zhou P."/>
            <person name="Barbe V."/>
            <person name="Bardou P."/>
            <person name="Bechner M."/>
            <person name="Bellec A."/>
            <person name="Berger A."/>
            <person name="Berges H."/>
            <person name="Bidwell S."/>
            <person name="Bisseling T."/>
            <person name="Choisne N."/>
            <person name="Couloux A."/>
            <person name="Denny R."/>
            <person name="Deshpande S."/>
            <person name="Dai X."/>
            <person name="Doyle J.J."/>
            <person name="Dudez A.M."/>
            <person name="Farmer A.D."/>
            <person name="Fouteau S."/>
            <person name="Franken C."/>
            <person name="Gibelin C."/>
            <person name="Gish J."/>
            <person name="Goldstein S."/>
            <person name="Gonzalez A.J."/>
            <person name="Green P.J."/>
            <person name="Hallab A."/>
            <person name="Hartog M."/>
            <person name="Hua A."/>
            <person name="Humphray S.J."/>
            <person name="Jeong D.H."/>
            <person name="Jing Y."/>
            <person name="Jocker A."/>
            <person name="Kenton S.M."/>
            <person name="Kim D.J."/>
            <person name="Klee K."/>
            <person name="Lai H."/>
            <person name="Lang C."/>
            <person name="Lin S."/>
            <person name="Macmil S.L."/>
            <person name="Magdelenat G."/>
            <person name="Matthews L."/>
            <person name="McCorrison J."/>
            <person name="Monaghan E.L."/>
            <person name="Mun J.H."/>
            <person name="Najar F.Z."/>
            <person name="Nicholson C."/>
            <person name="Noirot C."/>
            <person name="O'Bleness M."/>
            <person name="Paule C.R."/>
            <person name="Poulain J."/>
            <person name="Prion F."/>
            <person name="Qin B."/>
            <person name="Qu C."/>
            <person name="Retzel E.F."/>
            <person name="Riddle C."/>
            <person name="Sallet E."/>
            <person name="Samain S."/>
            <person name="Samson N."/>
            <person name="Sanders I."/>
            <person name="Saurat O."/>
            <person name="Scarpelli C."/>
            <person name="Schiex T."/>
            <person name="Segurens B."/>
            <person name="Severin A.J."/>
            <person name="Sherrier D.J."/>
            <person name="Shi R."/>
            <person name="Sims S."/>
            <person name="Singer S.R."/>
            <person name="Sinharoy S."/>
            <person name="Sterck L."/>
            <person name="Viollet A."/>
            <person name="Wang B.B."/>
            <person name="Wang K."/>
            <person name="Wang M."/>
            <person name="Wang X."/>
            <person name="Warfsmann J."/>
            <person name="Weissenbach J."/>
            <person name="White D.D."/>
            <person name="White J.D."/>
            <person name="Wiley G.B."/>
            <person name="Wincker P."/>
            <person name="Xing Y."/>
            <person name="Yang L."/>
            <person name="Yao Z."/>
            <person name="Ying F."/>
            <person name="Zhai J."/>
            <person name="Zhou L."/>
            <person name="Zuber A."/>
            <person name="Denarie J."/>
            <person name="Dixon R.A."/>
            <person name="May G.D."/>
            <person name="Schwartz D.C."/>
            <person name="Rogers J."/>
            <person name="Quetier F."/>
            <person name="Town C.D."/>
            <person name="Roe B.A."/>
        </authorList>
    </citation>
    <scope>NUCLEOTIDE SEQUENCE [LARGE SCALE GENOMIC DNA]</scope>
    <source>
        <strain evidence="2">A17</strain>
        <strain evidence="3 4">cv. Jemalong A17</strain>
    </source>
</reference>
<accession>G7JZ47</accession>
<dbReference type="AlphaFoldDB" id="G7JZ47"/>
<dbReference type="InterPro" id="IPR001810">
    <property type="entry name" value="F-box_dom"/>
</dbReference>
<feature type="domain" description="F-box" evidence="1">
    <location>
        <begin position="20"/>
        <end position="45"/>
    </location>
</feature>
<name>G7JZ47_MEDTR</name>
<dbReference type="SUPFAM" id="SSF81383">
    <property type="entry name" value="F-box domain"/>
    <property type="match status" value="1"/>
</dbReference>
<evidence type="ECO:0000313" key="3">
    <source>
        <dbReference type="EnsemblPlants" id="AES97126"/>
    </source>
</evidence>
<evidence type="ECO:0000259" key="1">
    <source>
        <dbReference type="Pfam" id="PF00646"/>
    </source>
</evidence>
<keyword evidence="4" id="KW-1185">Reference proteome</keyword>
<proteinExistence type="predicted"/>
<dbReference type="PANTHER" id="PTHR32212">
    <property type="entry name" value="CYCLIN-LIKE F-BOX"/>
    <property type="match status" value="1"/>
</dbReference>
<reference evidence="3" key="3">
    <citation type="submission" date="2015-04" db="UniProtKB">
        <authorList>
            <consortium name="EnsemblPlants"/>
        </authorList>
    </citation>
    <scope>IDENTIFICATION</scope>
    <source>
        <strain evidence="3">cv. Jemalong A17</strain>
    </source>
</reference>
<gene>
    <name evidence="2" type="ordered locus">MTR_5g045700</name>
</gene>
<reference evidence="2 4" key="2">
    <citation type="journal article" date="2014" name="BMC Genomics">
        <title>An improved genome release (version Mt4.0) for the model legume Medicago truncatula.</title>
        <authorList>
            <person name="Tang H."/>
            <person name="Krishnakumar V."/>
            <person name="Bidwell S."/>
            <person name="Rosen B."/>
            <person name="Chan A."/>
            <person name="Zhou S."/>
            <person name="Gentzbittel L."/>
            <person name="Childs K.L."/>
            <person name="Yandell M."/>
            <person name="Gundlach H."/>
            <person name="Mayer K.F."/>
            <person name="Schwartz D.C."/>
            <person name="Town C.D."/>
        </authorList>
    </citation>
    <scope>GENOME REANNOTATION</scope>
    <source>
        <strain evidence="3 4">cv. Jemalong A17</strain>
    </source>
</reference>
<dbReference type="EnsemblPlants" id="AES97126">
    <property type="protein sequence ID" value="AES97126"/>
    <property type="gene ID" value="MTR_5g045700"/>
</dbReference>
<evidence type="ECO:0000313" key="4">
    <source>
        <dbReference type="Proteomes" id="UP000002051"/>
    </source>
</evidence>
<sequence length="62" mass="7370">MENIPNRRIPQSVTINDFLDEILIHILSFLPIKYVFRTSIISKRWVPLCYSLSDIRFDNDMA</sequence>
<dbReference type="Proteomes" id="UP000002051">
    <property type="component" value="Chromosome 5"/>
</dbReference>
<dbReference type="PaxDb" id="3880-AES97126"/>
<dbReference type="PANTHER" id="PTHR32212:SF434">
    <property type="entry name" value="F-BOX_RNI_FBD-LIKE DOMAIN PROTEIN"/>
    <property type="match status" value="1"/>
</dbReference>
<dbReference type="HOGENOM" id="CLU_2926091_0_0_1"/>
<protein>
    <submittedName>
        <fullName evidence="2">F-box protein</fullName>
    </submittedName>
</protein>